<sequence length="143" mass="16375">MSSTKHLSFALLDATSKVAKLQAEMEFLDTERELRRLHLEKEIAIASTEKVAIKQILDEERLAGDKEESSVKDVNLAVKQELKPDISDENIKQERSFKANLYAPPFVPGSYLMPPFEPRKADPYSSSIEALAVLKWLKRRFQR</sequence>
<keyword evidence="2" id="KW-1185">Reference proteome</keyword>
<gene>
    <name evidence="1" type="ORF">pdam_00024401</name>
</gene>
<evidence type="ECO:0000313" key="2">
    <source>
        <dbReference type="Proteomes" id="UP000275408"/>
    </source>
</evidence>
<dbReference type="AlphaFoldDB" id="A0A3M6TCF7"/>
<evidence type="ECO:0000313" key="1">
    <source>
        <dbReference type="EMBL" id="RMX39117.1"/>
    </source>
</evidence>
<accession>A0A3M6TCF7</accession>
<dbReference type="EMBL" id="RCHS01003872">
    <property type="protein sequence ID" value="RMX39117.1"/>
    <property type="molecule type" value="Genomic_DNA"/>
</dbReference>
<protein>
    <submittedName>
        <fullName evidence="1">Uncharacterized protein</fullName>
    </submittedName>
</protein>
<feature type="non-terminal residue" evidence="1">
    <location>
        <position position="143"/>
    </location>
</feature>
<dbReference type="Proteomes" id="UP000275408">
    <property type="component" value="Unassembled WGS sequence"/>
</dbReference>
<reference evidence="1 2" key="1">
    <citation type="journal article" date="2018" name="Sci. Rep.">
        <title>Comparative analysis of the Pocillopora damicornis genome highlights role of immune system in coral evolution.</title>
        <authorList>
            <person name="Cunning R."/>
            <person name="Bay R.A."/>
            <person name="Gillette P."/>
            <person name="Baker A.C."/>
            <person name="Traylor-Knowles N."/>
        </authorList>
    </citation>
    <scope>NUCLEOTIDE SEQUENCE [LARGE SCALE GENOMIC DNA]</scope>
    <source>
        <strain evidence="1">RSMAS</strain>
        <tissue evidence="1">Whole animal</tissue>
    </source>
</reference>
<comment type="caution">
    <text evidence="1">The sequence shown here is derived from an EMBL/GenBank/DDBJ whole genome shotgun (WGS) entry which is preliminary data.</text>
</comment>
<name>A0A3M6TCF7_POCDA</name>
<proteinExistence type="predicted"/>
<organism evidence="1 2">
    <name type="scientific">Pocillopora damicornis</name>
    <name type="common">Cauliflower coral</name>
    <name type="synonym">Millepora damicornis</name>
    <dbReference type="NCBI Taxonomy" id="46731"/>
    <lineage>
        <taxon>Eukaryota</taxon>
        <taxon>Metazoa</taxon>
        <taxon>Cnidaria</taxon>
        <taxon>Anthozoa</taxon>
        <taxon>Hexacorallia</taxon>
        <taxon>Scleractinia</taxon>
        <taxon>Astrocoeniina</taxon>
        <taxon>Pocilloporidae</taxon>
        <taxon>Pocillopora</taxon>
    </lineage>
</organism>